<name>A2ER43_TRIV3</name>
<feature type="compositionally biased region" description="Polar residues" evidence="1">
    <location>
        <begin position="590"/>
        <end position="600"/>
    </location>
</feature>
<dbReference type="VEuPathDB" id="TrichDB:TVAGG3_0784540"/>
<keyword evidence="2" id="KW-0472">Membrane</keyword>
<evidence type="ECO:0000256" key="1">
    <source>
        <dbReference type="SAM" id="MobiDB-lite"/>
    </source>
</evidence>
<keyword evidence="2" id="KW-0812">Transmembrane</keyword>
<dbReference type="Proteomes" id="UP000001542">
    <property type="component" value="Unassembled WGS sequence"/>
</dbReference>
<dbReference type="STRING" id="5722.A2ER43"/>
<organism evidence="3 4">
    <name type="scientific">Trichomonas vaginalis (strain ATCC PRA-98 / G3)</name>
    <dbReference type="NCBI Taxonomy" id="412133"/>
    <lineage>
        <taxon>Eukaryota</taxon>
        <taxon>Metamonada</taxon>
        <taxon>Parabasalia</taxon>
        <taxon>Trichomonadida</taxon>
        <taxon>Trichomonadidae</taxon>
        <taxon>Trichomonas</taxon>
    </lineage>
</organism>
<dbReference type="RefSeq" id="XP_001317085.1">
    <property type="nucleotide sequence ID" value="XM_001317050.1"/>
</dbReference>
<dbReference type="PANTHER" id="PTHR46155:SF1">
    <property type="entry name" value="BIFUNCTIONAL INHIBITOR_LIPID-TRANSFER PROTEIN_SEED STORAGE 2S ALBUMIN SUPERFAMILY PROTEIN"/>
    <property type="match status" value="1"/>
</dbReference>
<keyword evidence="2" id="KW-1133">Transmembrane helix</keyword>
<proteinExistence type="predicted"/>
<gene>
    <name evidence="3" type="ORF">TVAG_287760</name>
</gene>
<feature type="compositionally biased region" description="Low complexity" evidence="1">
    <location>
        <begin position="574"/>
        <end position="589"/>
    </location>
</feature>
<evidence type="ECO:0000313" key="3">
    <source>
        <dbReference type="EMBL" id="EAY04862.1"/>
    </source>
</evidence>
<evidence type="ECO:0000256" key="2">
    <source>
        <dbReference type="SAM" id="Phobius"/>
    </source>
</evidence>
<dbReference type="VEuPathDB" id="TrichDB:TVAG_287760"/>
<dbReference type="EMBL" id="DS113463">
    <property type="protein sequence ID" value="EAY04862.1"/>
    <property type="molecule type" value="Genomic_DNA"/>
</dbReference>
<dbReference type="PANTHER" id="PTHR46155">
    <property type="entry name" value="BIFUNCTIONAL INHIBITOR/LIPID-TRANSFER PROTEIN/SEED STORAGE 2S ALBUMIN SUPERFAMILY PROTEIN"/>
    <property type="match status" value="1"/>
</dbReference>
<keyword evidence="4" id="KW-1185">Reference proteome</keyword>
<feature type="transmembrane region" description="Helical" evidence="2">
    <location>
        <begin position="609"/>
        <end position="633"/>
    </location>
</feature>
<evidence type="ECO:0000313" key="4">
    <source>
        <dbReference type="Proteomes" id="UP000001542"/>
    </source>
</evidence>
<feature type="region of interest" description="Disordered" evidence="1">
    <location>
        <begin position="544"/>
        <end position="604"/>
    </location>
</feature>
<reference evidence="3" key="1">
    <citation type="submission" date="2006-10" db="EMBL/GenBank/DDBJ databases">
        <authorList>
            <person name="Amadeo P."/>
            <person name="Zhao Q."/>
            <person name="Wortman J."/>
            <person name="Fraser-Liggett C."/>
            <person name="Carlton J."/>
        </authorList>
    </citation>
    <scope>NUCLEOTIDE SEQUENCE</scope>
    <source>
        <strain evidence="3">G3</strain>
    </source>
</reference>
<dbReference type="KEGG" id="tva:4762730"/>
<protein>
    <submittedName>
        <fullName evidence="3">Uncharacterized protein</fullName>
    </submittedName>
</protein>
<accession>A2ER43</accession>
<dbReference type="InParanoid" id="A2ER43"/>
<sequence>MFLLATLVSSIEFLGRQKDSVWYIDGAFSDSTYFVYECQFHDCGIKEGKSTIHFEGDHADASITVYASIIENGKGWMGGGMRFQGNYHLNLMHNCIISCIVGGGQTGSIVYVNVNQGYNVTYLSTIKCGESNEPLSLYNFQSLTNSNISSATAYNYRFSKGTYGVVYLDSDLQGCDFSYCTVQGNKSPQTIIYFYKMSNRMDSKRCNVLNNTVDSYGVILSDDSDVHILEYYIYGNSRGSSQTYYAHNTFGYITVENCSADDSSYHNYLAYNSVVFVGTQVHLTKDEHKIMQHYGTYLCHADYPYPRMTGTFAATPVETVASTPHVTAIETPVETVFSTAHKTPFETMSSTPFVTAVVTPVETPFTTAFETPFITAYSTPFITNHITPVETPYKTAFETAHKTPFQSNGITPFNIPFNTAFETAFTTPFDTAFSTPFSTAFETPHSTLFSTAFETPHSTPFSTAFETAFSTPFNAAVETVFTTPFQTNGNTPFETVFQSAFETPFETQFSTPFSSAFETPYSTQSTTPFETAFSTPFSTAEMTPITPVQTPIVIPPTPKSEEKTPVPPTKESESGSSESSSKEVPNGSSTAGQQNDQNNTKSDKSKSKFNWIIIAVVCVVIAIIVAVAIYLYIRKHRDESDSDTYSQEFQVESAITIPTDAPSVTCDNPLFTTSITSLSDDPFRNDFEESGYVGFMHIEH</sequence>
<reference evidence="3" key="2">
    <citation type="journal article" date="2007" name="Science">
        <title>Draft genome sequence of the sexually transmitted pathogen Trichomonas vaginalis.</title>
        <authorList>
            <person name="Carlton J.M."/>
            <person name="Hirt R.P."/>
            <person name="Silva J.C."/>
            <person name="Delcher A.L."/>
            <person name="Schatz M."/>
            <person name="Zhao Q."/>
            <person name="Wortman J.R."/>
            <person name="Bidwell S.L."/>
            <person name="Alsmark U.C.M."/>
            <person name="Besteiro S."/>
            <person name="Sicheritz-Ponten T."/>
            <person name="Noel C.J."/>
            <person name="Dacks J.B."/>
            <person name="Foster P.G."/>
            <person name="Simillion C."/>
            <person name="Van de Peer Y."/>
            <person name="Miranda-Saavedra D."/>
            <person name="Barton G.J."/>
            <person name="Westrop G.D."/>
            <person name="Mueller S."/>
            <person name="Dessi D."/>
            <person name="Fiori P.L."/>
            <person name="Ren Q."/>
            <person name="Paulsen I."/>
            <person name="Zhang H."/>
            <person name="Bastida-Corcuera F.D."/>
            <person name="Simoes-Barbosa A."/>
            <person name="Brown M.T."/>
            <person name="Hayes R.D."/>
            <person name="Mukherjee M."/>
            <person name="Okumura C.Y."/>
            <person name="Schneider R."/>
            <person name="Smith A.J."/>
            <person name="Vanacova S."/>
            <person name="Villalvazo M."/>
            <person name="Haas B.J."/>
            <person name="Pertea M."/>
            <person name="Feldblyum T.V."/>
            <person name="Utterback T.R."/>
            <person name="Shu C.L."/>
            <person name="Osoegawa K."/>
            <person name="de Jong P.J."/>
            <person name="Hrdy I."/>
            <person name="Horvathova L."/>
            <person name="Zubacova Z."/>
            <person name="Dolezal P."/>
            <person name="Malik S.B."/>
            <person name="Logsdon J.M. Jr."/>
            <person name="Henze K."/>
            <person name="Gupta A."/>
            <person name="Wang C.C."/>
            <person name="Dunne R.L."/>
            <person name="Upcroft J.A."/>
            <person name="Upcroft P."/>
            <person name="White O."/>
            <person name="Salzberg S.L."/>
            <person name="Tang P."/>
            <person name="Chiu C.-H."/>
            <person name="Lee Y.-S."/>
            <person name="Embley T.M."/>
            <person name="Coombs G.H."/>
            <person name="Mottram J.C."/>
            <person name="Tachezy J."/>
            <person name="Fraser-Liggett C.M."/>
            <person name="Johnson P.J."/>
        </authorList>
    </citation>
    <scope>NUCLEOTIDE SEQUENCE [LARGE SCALE GENOMIC DNA]</scope>
    <source>
        <strain evidence="3">G3</strain>
    </source>
</reference>
<dbReference type="AlphaFoldDB" id="A2ER43"/>